<dbReference type="GO" id="GO:0004821">
    <property type="term" value="F:histidine-tRNA ligase activity"/>
    <property type="evidence" value="ECO:0007669"/>
    <property type="project" value="TreeGrafter"/>
</dbReference>
<dbReference type="Pfam" id="PF13393">
    <property type="entry name" value="tRNA-synt_His"/>
    <property type="match status" value="1"/>
</dbReference>
<feature type="binding site" evidence="3">
    <location>
        <position position="148"/>
    </location>
    <ligand>
        <name>L-histidine</name>
        <dbReference type="ChEBI" id="CHEBI:57595"/>
    </ligand>
</feature>
<dbReference type="SUPFAM" id="SSF55681">
    <property type="entry name" value="Class II aaRS and biotin synthetases"/>
    <property type="match status" value="1"/>
</dbReference>
<accession>G0GFT6</accession>
<dbReference type="STRING" id="869211.Spith_1365"/>
<organism evidence="5 6">
    <name type="scientific">Winmispira thermophila (strain ATCC 700085 / DSM 6578 / Z-1203)</name>
    <name type="common">Spirochaeta thermophila</name>
    <dbReference type="NCBI Taxonomy" id="869211"/>
    <lineage>
        <taxon>Bacteria</taxon>
        <taxon>Pseudomonadati</taxon>
        <taxon>Spirochaetota</taxon>
        <taxon>Spirochaetia</taxon>
        <taxon>Winmispirales</taxon>
        <taxon>Winmispiraceae</taxon>
        <taxon>Winmispira</taxon>
    </lineage>
</organism>
<dbReference type="InterPro" id="IPR041715">
    <property type="entry name" value="HisRS-like_core"/>
</dbReference>
<name>G0GFT6_WINT7</name>
<comment type="subunit">
    <text evidence="1">Homodimer.</text>
</comment>
<dbReference type="GO" id="GO:0005737">
    <property type="term" value="C:cytoplasm"/>
    <property type="evidence" value="ECO:0007669"/>
    <property type="project" value="InterPro"/>
</dbReference>
<dbReference type="PROSITE" id="PS50862">
    <property type="entry name" value="AA_TRNA_LIGASE_II"/>
    <property type="match status" value="1"/>
</dbReference>
<keyword evidence="5" id="KW-0436">Ligase</keyword>
<dbReference type="HOGENOM" id="CLU_025113_0_2_12"/>
<gene>
    <name evidence="5" type="ordered locus">Spith_1365</name>
</gene>
<dbReference type="Proteomes" id="UP000007254">
    <property type="component" value="Chromosome"/>
</dbReference>
<proteinExistence type="predicted"/>
<feature type="binding site" evidence="3">
    <location>
        <begin position="100"/>
        <end position="102"/>
    </location>
    <ligand>
        <name>L-histidine</name>
        <dbReference type="ChEBI" id="CHEBI:57595"/>
    </ligand>
</feature>
<reference evidence="5 6" key="1">
    <citation type="submission" date="2011-06" db="EMBL/GenBank/DDBJ databases">
        <title>The complete genome of Spirochaeta thermophila DSM 6578.</title>
        <authorList>
            <consortium name="US DOE Joint Genome Institute (JGI-PGF)"/>
            <person name="Lucas S."/>
            <person name="Lapidus A."/>
            <person name="Bruce D."/>
            <person name="Goodwin L."/>
            <person name="Pitluck S."/>
            <person name="Peters L."/>
            <person name="Kyrpides N."/>
            <person name="Mavromatis K."/>
            <person name="Ivanova N."/>
            <person name="Mikailova N."/>
            <person name="Pagani I."/>
            <person name="Chertkov O."/>
            <person name="Detter J.C."/>
            <person name="Tapia R."/>
            <person name="Han C."/>
            <person name="Land M."/>
            <person name="Hauser L."/>
            <person name="Markowitz V."/>
            <person name="Cheng J.-F."/>
            <person name="Hugenholtz P."/>
            <person name="Woyke T."/>
            <person name="Wu D."/>
            <person name="Spring S."/>
            <person name="Merkhoffer B."/>
            <person name="Schneider S."/>
            <person name="Klenk H.-P."/>
            <person name="Eisen J.A."/>
        </authorList>
    </citation>
    <scope>NUCLEOTIDE SEQUENCE [LARGE SCALE GENOMIC DNA]</scope>
    <source>
        <strain evidence="6">ATCC 700085 / DSM 6578 / Z-1203</strain>
    </source>
</reference>
<feature type="binding site" evidence="3">
    <location>
        <position position="130"/>
    </location>
    <ligand>
        <name>L-histidine</name>
        <dbReference type="ChEBI" id="CHEBI:57595"/>
    </ligand>
</feature>
<dbReference type="InterPro" id="IPR006195">
    <property type="entry name" value="aa-tRNA-synth_II"/>
</dbReference>
<dbReference type="PANTHER" id="PTHR43707">
    <property type="entry name" value="HISTIDYL-TRNA SYNTHETASE"/>
    <property type="match status" value="1"/>
</dbReference>
<feature type="domain" description="Aminoacyl-transfer RNA synthetases class-II family profile" evidence="4">
    <location>
        <begin position="41"/>
        <end position="352"/>
    </location>
</feature>
<dbReference type="EMBL" id="CP002903">
    <property type="protein sequence ID" value="AEJ61629.1"/>
    <property type="molecule type" value="Genomic_DNA"/>
</dbReference>
<dbReference type="OrthoDB" id="9800814at2"/>
<evidence type="ECO:0000313" key="6">
    <source>
        <dbReference type="Proteomes" id="UP000007254"/>
    </source>
</evidence>
<dbReference type="KEGG" id="stq:Spith_1365"/>
<dbReference type="RefSeq" id="WP_014624969.1">
    <property type="nucleotide sequence ID" value="NC_017583.1"/>
</dbReference>
<protein>
    <recommendedName>
        <fullName evidence="2">Histidine--tRNA ligase</fullName>
    </recommendedName>
</protein>
<sequence length="364" mass="40836">MQRKNNHARPDLPLAQTTETARARLQIPRGTEQLLQEEALLHRFVVRTLEDLYLSQGYLPVQTPVFDFFDIYRPLLDPAVQAKTYRLVDREGDILMLRSDITLFLAKQLGTTVAPEDLPLRVFYADTILRHEGQEDISHDEYFQAGVELLGLPGPEGDLEILTLLAHTLSLFDLPPHALHIGSKRLFSLAFSSLPDGLSSRIAHAIATRDRSLFRRILTQAGWDERDIENHRRLFWFIGEPGEIPALTSLVRDLPTALGEEVAALASLVEALTSQGVPGSLLRIDLSETGGQDYYTGIAFRVYVEGADAAVVSGGRYDSLLSYFGLECPSVGYSLMLRKLEPLIRDPHRFIPPSILARIRKERT</sequence>
<dbReference type="GO" id="GO:0006427">
    <property type="term" value="P:histidyl-tRNA aminoacylation"/>
    <property type="evidence" value="ECO:0007669"/>
    <property type="project" value="TreeGrafter"/>
</dbReference>
<evidence type="ECO:0000256" key="1">
    <source>
        <dbReference type="ARBA" id="ARBA00011738"/>
    </source>
</evidence>
<dbReference type="InterPro" id="IPR045864">
    <property type="entry name" value="aa-tRNA-synth_II/BPL/LPL"/>
</dbReference>
<feature type="binding site" evidence="3">
    <location>
        <begin position="294"/>
        <end position="295"/>
    </location>
    <ligand>
        <name>L-histidine</name>
        <dbReference type="ChEBI" id="CHEBI:57595"/>
    </ligand>
</feature>
<evidence type="ECO:0000259" key="4">
    <source>
        <dbReference type="PROSITE" id="PS50862"/>
    </source>
</evidence>
<dbReference type="InterPro" id="IPR004516">
    <property type="entry name" value="HisRS/HisZ"/>
</dbReference>
<dbReference type="Gene3D" id="3.30.930.10">
    <property type="entry name" value="Bira Bifunctional Protein, Domain 2"/>
    <property type="match status" value="1"/>
</dbReference>
<evidence type="ECO:0000256" key="3">
    <source>
        <dbReference type="PIRSR" id="PIRSR001549-1"/>
    </source>
</evidence>
<evidence type="ECO:0000256" key="2">
    <source>
        <dbReference type="ARBA" id="ARBA00017399"/>
    </source>
</evidence>
<evidence type="ECO:0000313" key="5">
    <source>
        <dbReference type="EMBL" id="AEJ61629.1"/>
    </source>
</evidence>
<dbReference type="PANTHER" id="PTHR43707:SF1">
    <property type="entry name" value="HISTIDINE--TRNA LIGASE, MITOCHONDRIAL-RELATED"/>
    <property type="match status" value="1"/>
</dbReference>
<dbReference type="AlphaFoldDB" id="G0GFT6"/>
<dbReference type="PIRSF" id="PIRSF001549">
    <property type="entry name" value="His-tRNA_synth"/>
    <property type="match status" value="1"/>
</dbReference>
<feature type="binding site" evidence="3">
    <location>
        <position position="144"/>
    </location>
    <ligand>
        <name>L-histidine</name>
        <dbReference type="ChEBI" id="CHEBI:57595"/>
    </ligand>
</feature>
<keyword evidence="6" id="KW-1185">Reference proteome</keyword>
<keyword evidence="5" id="KW-0030">Aminoacyl-tRNA synthetase</keyword>